<evidence type="ECO:0000313" key="1">
    <source>
        <dbReference type="EMBL" id="GAJ11209.1"/>
    </source>
</evidence>
<comment type="caution">
    <text evidence="1">The sequence shown here is derived from an EMBL/GenBank/DDBJ whole genome shotgun (WGS) entry which is preliminary data.</text>
</comment>
<gene>
    <name evidence="1" type="ORF">S12H4_51090</name>
</gene>
<reference evidence="1" key="1">
    <citation type="journal article" date="2014" name="Front. Microbiol.">
        <title>High frequency of phylogenetically diverse reductive dehalogenase-homologous genes in deep subseafloor sedimentary metagenomes.</title>
        <authorList>
            <person name="Kawai M."/>
            <person name="Futagami T."/>
            <person name="Toyoda A."/>
            <person name="Takaki Y."/>
            <person name="Nishi S."/>
            <person name="Hori S."/>
            <person name="Arai W."/>
            <person name="Tsubouchi T."/>
            <person name="Morono Y."/>
            <person name="Uchiyama I."/>
            <person name="Ito T."/>
            <person name="Fujiyama A."/>
            <person name="Inagaki F."/>
            <person name="Takami H."/>
        </authorList>
    </citation>
    <scope>NUCLEOTIDE SEQUENCE</scope>
    <source>
        <strain evidence="1">Expedition CK06-06</strain>
    </source>
</reference>
<feature type="non-terminal residue" evidence="1">
    <location>
        <position position="1"/>
    </location>
</feature>
<proteinExistence type="predicted"/>
<organism evidence="1">
    <name type="scientific">marine sediment metagenome</name>
    <dbReference type="NCBI Taxonomy" id="412755"/>
    <lineage>
        <taxon>unclassified sequences</taxon>
        <taxon>metagenomes</taxon>
        <taxon>ecological metagenomes</taxon>
    </lineage>
</organism>
<feature type="non-terminal residue" evidence="1">
    <location>
        <position position="242"/>
    </location>
</feature>
<protein>
    <submittedName>
        <fullName evidence="1">Uncharacterized protein</fullName>
    </submittedName>
</protein>
<dbReference type="EMBL" id="BARW01032249">
    <property type="protein sequence ID" value="GAJ11209.1"/>
    <property type="molecule type" value="Genomic_DNA"/>
</dbReference>
<accession>X1U110</accession>
<dbReference type="AlphaFoldDB" id="X1U110"/>
<name>X1U110_9ZZZZ</name>
<sequence length="242" mass="27663">NAFLTLLGGDAELLTEGEPIGSHELFDRLLSKKTVEGEDDAEESELKYIHVIRDIREKDPDLFEKIKRLPKKARTAKPHSDIVNFLITYFRRGKLQKFFMAQVKQSAKELDFISAAKLLESGPDEKRKKLPEEFYNLLDKNKEAFVLATTEEMAEPQKRSGRDSAANILRILKITIKNTQKFTEDQELYLKKVFTQLEEGGLPKQTAKQTLKALHALKGEVINPFKVLAALQTHIPMRLLES</sequence>